<keyword evidence="2" id="KW-1133">Transmembrane helix</keyword>
<sequence>MSSATLNTTDWRKPNITVPRLQRIQIAQRAIEKALTNLEGNGLLFEDVYVSAFFYSEMAEFDLLSNGTRYKDLLARYLQLRVGETISSSLIEFGHAAIRAYAAYNDDTFLTLAENWWNRTWSWTVSDSAVAWKTLAGKNGPLPPSCSGHPIVGGTFHILQMPMLGYSLQGDLCFPMNVMASAQYAIHDGSFDREFLMLSSLLAEATSDRTYLDQATRSFTFIQDLLLDMTTVIPQNGIVLNASDTRSCNLNPPPTSVGSGIWIDGLAAISTVADGGSMLDEQLISRSYVAAMSAQSWHSAGSILRVSDKQGHHTDFNLAQGLSMLYQRTGNDQFKSDIEKHLAVQYNAILDLSTTNGSDMYAWDWTGPPPSSFDIAGQVTALAVLVPVIALPGIGSTSDSSPTPNSTPSSSKKTPVGRIVGGVVGGILVLAVLIVLFLVRRHRGKVLPQAQESIDGAQGFHIELFTEPKRFTAGLGSAQSLSAQRGRQDDQQLLRQMGATLSRLKQRLARVEGISTVETETDPPPEYPGSVRG</sequence>
<evidence type="ECO:0000313" key="3">
    <source>
        <dbReference type="EMBL" id="KAL0571087.1"/>
    </source>
</evidence>
<protein>
    <recommendedName>
        <fullName evidence="5">Glycoside hydrolase family 76 protein</fullName>
    </recommendedName>
</protein>
<dbReference type="Gene3D" id="1.50.10.20">
    <property type="match status" value="1"/>
</dbReference>
<keyword evidence="4" id="KW-1185">Reference proteome</keyword>
<dbReference type="Proteomes" id="UP001465976">
    <property type="component" value="Unassembled WGS sequence"/>
</dbReference>
<keyword evidence="2" id="KW-0812">Transmembrane</keyword>
<comment type="caution">
    <text evidence="3">The sequence shown here is derived from an EMBL/GenBank/DDBJ whole genome shotgun (WGS) entry which is preliminary data.</text>
</comment>
<feature type="region of interest" description="Disordered" evidence="1">
    <location>
        <begin position="512"/>
        <end position="533"/>
    </location>
</feature>
<name>A0ABR3F760_9AGAR</name>
<feature type="transmembrane region" description="Helical" evidence="2">
    <location>
        <begin position="419"/>
        <end position="439"/>
    </location>
</feature>
<dbReference type="InterPro" id="IPR008928">
    <property type="entry name" value="6-hairpin_glycosidase_sf"/>
</dbReference>
<dbReference type="EMBL" id="JBAHYK010000824">
    <property type="protein sequence ID" value="KAL0571087.1"/>
    <property type="molecule type" value="Genomic_DNA"/>
</dbReference>
<feature type="region of interest" description="Disordered" evidence="1">
    <location>
        <begin position="396"/>
        <end position="415"/>
    </location>
</feature>
<gene>
    <name evidence="3" type="ORF">V5O48_010869</name>
</gene>
<dbReference type="SUPFAM" id="SSF48208">
    <property type="entry name" value="Six-hairpin glycosidases"/>
    <property type="match status" value="1"/>
</dbReference>
<evidence type="ECO:0000313" key="4">
    <source>
        <dbReference type="Proteomes" id="UP001465976"/>
    </source>
</evidence>
<evidence type="ECO:0000256" key="1">
    <source>
        <dbReference type="SAM" id="MobiDB-lite"/>
    </source>
</evidence>
<proteinExistence type="predicted"/>
<keyword evidence="2" id="KW-0472">Membrane</keyword>
<accession>A0ABR3F760</accession>
<evidence type="ECO:0008006" key="5">
    <source>
        <dbReference type="Google" id="ProtNLM"/>
    </source>
</evidence>
<reference evidence="3 4" key="1">
    <citation type="submission" date="2024-02" db="EMBL/GenBank/DDBJ databases">
        <title>A draft genome for the cacao thread blight pathogen Marasmius crinis-equi.</title>
        <authorList>
            <person name="Cohen S.P."/>
            <person name="Baruah I.K."/>
            <person name="Amoako-Attah I."/>
            <person name="Bukari Y."/>
            <person name="Meinhardt L.W."/>
            <person name="Bailey B.A."/>
        </authorList>
    </citation>
    <scope>NUCLEOTIDE SEQUENCE [LARGE SCALE GENOMIC DNA]</scope>
    <source>
        <strain evidence="3 4">GH-76</strain>
    </source>
</reference>
<evidence type="ECO:0000256" key="2">
    <source>
        <dbReference type="SAM" id="Phobius"/>
    </source>
</evidence>
<organism evidence="3 4">
    <name type="scientific">Marasmius crinis-equi</name>
    <dbReference type="NCBI Taxonomy" id="585013"/>
    <lineage>
        <taxon>Eukaryota</taxon>
        <taxon>Fungi</taxon>
        <taxon>Dikarya</taxon>
        <taxon>Basidiomycota</taxon>
        <taxon>Agaricomycotina</taxon>
        <taxon>Agaricomycetes</taxon>
        <taxon>Agaricomycetidae</taxon>
        <taxon>Agaricales</taxon>
        <taxon>Marasmiineae</taxon>
        <taxon>Marasmiaceae</taxon>
        <taxon>Marasmius</taxon>
    </lineage>
</organism>